<dbReference type="EMBL" id="WEIA01000004">
    <property type="protein sequence ID" value="NLR21443.1"/>
    <property type="molecule type" value="Genomic_DNA"/>
</dbReference>
<dbReference type="Proteomes" id="UP001304419">
    <property type="component" value="Chromosome 1"/>
</dbReference>
<reference evidence="2 4" key="2">
    <citation type="submission" date="2023-10" db="EMBL/GenBank/DDBJ databases">
        <title>To unveil natural product biosynthetic capacity in Pseudoalteromonas.</title>
        <authorList>
            <person name="Wang J."/>
        </authorList>
    </citation>
    <scope>NUCLEOTIDE SEQUENCE [LARGE SCALE GENOMIC DNA]</scope>
    <source>
        <strain evidence="2 4">DSM 15914</strain>
    </source>
</reference>
<dbReference type="Proteomes" id="UP000646877">
    <property type="component" value="Unassembled WGS sequence"/>
</dbReference>
<evidence type="ECO:0000313" key="4">
    <source>
        <dbReference type="Proteomes" id="UP001304419"/>
    </source>
</evidence>
<name>A0A8I2KPZ9_9GAMM</name>
<dbReference type="RefSeq" id="WP_039495604.1">
    <property type="nucleotide sequence ID" value="NZ_CBCSDF010000001.1"/>
</dbReference>
<protein>
    <submittedName>
        <fullName evidence="1">Uncharacterized protein</fullName>
    </submittedName>
</protein>
<gene>
    <name evidence="1" type="ORF">F9Y85_08955</name>
    <name evidence="2" type="ORF">R5H13_08005</name>
</gene>
<accession>A0A8I2KPZ9</accession>
<evidence type="ECO:0000313" key="3">
    <source>
        <dbReference type="Proteomes" id="UP000646877"/>
    </source>
</evidence>
<sequence>MKFDPAWEFIDNSKIVKEQFDELPSFHDAYIEKLAFHSGNCNDGGVIQPSLLVVLDLPVRERSGASYEFLYYIQLELELSGIIKASLRDFTYDNCLYFLNISRKEDSGLLTVKMDSSTNGDSFECEVKCTSVTVQSCKKKD</sequence>
<organism evidence="1 3">
    <name type="scientific">Pseudoalteromonas maricaloris</name>
    <dbReference type="NCBI Taxonomy" id="184924"/>
    <lineage>
        <taxon>Bacteria</taxon>
        <taxon>Pseudomonadati</taxon>
        <taxon>Pseudomonadota</taxon>
        <taxon>Gammaproteobacteria</taxon>
        <taxon>Alteromonadales</taxon>
        <taxon>Pseudoalteromonadaceae</taxon>
        <taxon>Pseudoalteromonas</taxon>
    </lineage>
</organism>
<evidence type="ECO:0000313" key="1">
    <source>
        <dbReference type="EMBL" id="NLR21443.1"/>
    </source>
</evidence>
<evidence type="ECO:0000313" key="2">
    <source>
        <dbReference type="EMBL" id="WOX30188.1"/>
    </source>
</evidence>
<proteinExistence type="predicted"/>
<dbReference type="AlphaFoldDB" id="A0A8I2KPZ9"/>
<keyword evidence="4" id="KW-1185">Reference proteome</keyword>
<dbReference type="EMBL" id="CP137578">
    <property type="protein sequence ID" value="WOX30188.1"/>
    <property type="molecule type" value="Genomic_DNA"/>
</dbReference>
<reference evidence="1" key="1">
    <citation type="submission" date="2019-10" db="EMBL/GenBank/DDBJ databases">
        <authorList>
            <person name="Paulsen S."/>
        </authorList>
    </citation>
    <scope>NUCLEOTIDE SEQUENCE</scope>
    <source>
        <strain evidence="1">LMG 19692</strain>
    </source>
</reference>